<keyword evidence="2 6" id="KW-0812">Transmembrane</keyword>
<dbReference type="InterPro" id="IPR020846">
    <property type="entry name" value="MFS_dom"/>
</dbReference>
<keyword evidence="3 6" id="KW-1133">Transmembrane helix</keyword>
<dbReference type="GO" id="GO:0022857">
    <property type="term" value="F:transmembrane transporter activity"/>
    <property type="evidence" value="ECO:0007669"/>
    <property type="project" value="InterPro"/>
</dbReference>
<gene>
    <name evidence="8" type="ORF">JMJ35_003196</name>
</gene>
<evidence type="ECO:0000313" key="8">
    <source>
        <dbReference type="EMBL" id="KAK0514579.1"/>
    </source>
</evidence>
<feature type="transmembrane region" description="Helical" evidence="6">
    <location>
        <begin position="211"/>
        <end position="231"/>
    </location>
</feature>
<evidence type="ECO:0000259" key="7">
    <source>
        <dbReference type="PROSITE" id="PS50850"/>
    </source>
</evidence>
<comment type="caution">
    <text evidence="8">The sequence shown here is derived from an EMBL/GenBank/DDBJ whole genome shotgun (WGS) entry which is preliminary data.</text>
</comment>
<dbReference type="Pfam" id="PF07690">
    <property type="entry name" value="MFS_1"/>
    <property type="match status" value="1"/>
</dbReference>
<sequence>MQSYNSSEGTLPPMTSKRNSEEAMPGETSSNSERDIEKGDPVVPENNEVNQGVEDKRQTKEEDNVVGWDGPDDPQNPQNWSRPKKFATTIFYAGMTFCITFASSVFSTATEVTSAKFHVSTEVMTLGTGLFVLGFAVGPIIWGPLSELYGRKPPLFFGFTCFAIFQIPVAVAQNVETIMICRFLGGMFGSAPLAIIGGALADFWGPVDRGFALGLFAGATFIGPVAGPIMGGFITMSYLGWRWTAWITLIMAAFFETLAFFICDESYTPVLLSRKAAKIRFETRNWALHAPHDERQVDMHEILNKYLYRPFLMLALEPILTLITIYMALIYGMIYLFFEAYPIAFQEQRGWNLGVGALPFLGITIGVILGVSIVIWSTKGRYRRKMEANGGRPVPEERLIPMIVGAFLLPIGLFWFAWTSNPHITWVPQVIAGIPIGAGILMIFLQGLSYIIDVYLMYANSAIAANSLLRSMAGGGFPMFAAQMYDNLGVPWATSLLGFLTVAFLPVPILFFIYGKRIRQLSRFAPT</sequence>
<feature type="transmembrane region" description="Helical" evidence="6">
    <location>
        <begin position="491"/>
        <end position="514"/>
    </location>
</feature>
<evidence type="ECO:0000256" key="3">
    <source>
        <dbReference type="ARBA" id="ARBA00022989"/>
    </source>
</evidence>
<evidence type="ECO:0000256" key="6">
    <source>
        <dbReference type="SAM" id="Phobius"/>
    </source>
</evidence>
<evidence type="ECO:0000313" key="9">
    <source>
        <dbReference type="Proteomes" id="UP001166286"/>
    </source>
</evidence>
<dbReference type="PANTHER" id="PTHR23502:SF47">
    <property type="entry name" value="MAJOR FACILITATOR SUPERFAMILY (MFS) PROFILE DOMAIN-CONTAINING PROTEIN-RELATED"/>
    <property type="match status" value="1"/>
</dbReference>
<feature type="transmembrane region" description="Helical" evidence="6">
    <location>
        <begin position="243"/>
        <end position="263"/>
    </location>
</feature>
<dbReference type="AlphaFoldDB" id="A0AA39R6I9"/>
<evidence type="ECO:0000256" key="2">
    <source>
        <dbReference type="ARBA" id="ARBA00022692"/>
    </source>
</evidence>
<feature type="transmembrane region" description="Helical" evidence="6">
    <location>
        <begin position="86"/>
        <end position="103"/>
    </location>
</feature>
<accession>A0AA39R6I9</accession>
<protein>
    <recommendedName>
        <fullName evidence="7">Major facilitator superfamily (MFS) profile domain-containing protein</fullName>
    </recommendedName>
</protein>
<dbReference type="EMBL" id="JAFEKC020000005">
    <property type="protein sequence ID" value="KAK0514579.1"/>
    <property type="molecule type" value="Genomic_DNA"/>
</dbReference>
<evidence type="ECO:0000256" key="4">
    <source>
        <dbReference type="ARBA" id="ARBA00023136"/>
    </source>
</evidence>
<feature type="compositionally biased region" description="Basic and acidic residues" evidence="5">
    <location>
        <begin position="53"/>
        <end position="63"/>
    </location>
</feature>
<dbReference type="SUPFAM" id="SSF103473">
    <property type="entry name" value="MFS general substrate transporter"/>
    <property type="match status" value="1"/>
</dbReference>
<dbReference type="FunFam" id="1.20.1250.20:FF:000011">
    <property type="entry name" value="MFS multidrug transporter, putative"/>
    <property type="match status" value="1"/>
</dbReference>
<dbReference type="Proteomes" id="UP001166286">
    <property type="component" value="Unassembled WGS sequence"/>
</dbReference>
<feature type="transmembrane region" description="Helical" evidence="6">
    <location>
        <begin position="123"/>
        <end position="142"/>
    </location>
</feature>
<feature type="transmembrane region" description="Helical" evidence="6">
    <location>
        <begin position="399"/>
        <end position="418"/>
    </location>
</feature>
<keyword evidence="9" id="KW-1185">Reference proteome</keyword>
<dbReference type="Gene3D" id="1.20.1250.20">
    <property type="entry name" value="MFS general substrate transporter like domains"/>
    <property type="match status" value="1"/>
</dbReference>
<dbReference type="PROSITE" id="PS50850">
    <property type="entry name" value="MFS"/>
    <property type="match status" value="1"/>
</dbReference>
<name>A0AA39R6I9_9LECA</name>
<feature type="region of interest" description="Disordered" evidence="5">
    <location>
        <begin position="1"/>
        <end position="81"/>
    </location>
</feature>
<feature type="transmembrane region" description="Helical" evidence="6">
    <location>
        <begin position="183"/>
        <end position="204"/>
    </location>
</feature>
<reference evidence="8" key="1">
    <citation type="submission" date="2023-03" db="EMBL/GenBank/DDBJ databases">
        <title>Complete genome of Cladonia borealis.</title>
        <authorList>
            <person name="Park H."/>
        </authorList>
    </citation>
    <scope>NUCLEOTIDE SEQUENCE</scope>
    <source>
        <strain evidence="8">ANT050790</strain>
    </source>
</reference>
<organism evidence="8 9">
    <name type="scientific">Cladonia borealis</name>
    <dbReference type="NCBI Taxonomy" id="184061"/>
    <lineage>
        <taxon>Eukaryota</taxon>
        <taxon>Fungi</taxon>
        <taxon>Dikarya</taxon>
        <taxon>Ascomycota</taxon>
        <taxon>Pezizomycotina</taxon>
        <taxon>Lecanoromycetes</taxon>
        <taxon>OSLEUM clade</taxon>
        <taxon>Lecanoromycetidae</taxon>
        <taxon>Lecanorales</taxon>
        <taxon>Lecanorineae</taxon>
        <taxon>Cladoniaceae</taxon>
        <taxon>Cladonia</taxon>
    </lineage>
</organism>
<feature type="transmembrane region" description="Helical" evidence="6">
    <location>
        <begin position="154"/>
        <end position="171"/>
    </location>
</feature>
<keyword evidence="4 6" id="KW-0472">Membrane</keyword>
<evidence type="ECO:0000256" key="5">
    <source>
        <dbReference type="SAM" id="MobiDB-lite"/>
    </source>
</evidence>
<dbReference type="InterPro" id="IPR036259">
    <property type="entry name" value="MFS_trans_sf"/>
</dbReference>
<dbReference type="PANTHER" id="PTHR23502">
    <property type="entry name" value="MAJOR FACILITATOR SUPERFAMILY"/>
    <property type="match status" value="1"/>
</dbReference>
<feature type="transmembrane region" description="Helical" evidence="6">
    <location>
        <begin position="430"/>
        <end position="456"/>
    </location>
</feature>
<evidence type="ECO:0000256" key="1">
    <source>
        <dbReference type="ARBA" id="ARBA00004141"/>
    </source>
</evidence>
<comment type="subcellular location">
    <subcellularLocation>
        <location evidence="1">Membrane</location>
        <topology evidence="1">Multi-pass membrane protein</topology>
    </subcellularLocation>
</comment>
<proteinExistence type="predicted"/>
<dbReference type="CDD" id="cd17323">
    <property type="entry name" value="MFS_Tpo1_MDR_like"/>
    <property type="match status" value="1"/>
</dbReference>
<dbReference type="InterPro" id="IPR011701">
    <property type="entry name" value="MFS"/>
</dbReference>
<feature type="domain" description="Major facilitator superfamily (MFS) profile" evidence="7">
    <location>
        <begin position="88"/>
        <end position="518"/>
    </location>
</feature>
<feature type="transmembrane region" description="Helical" evidence="6">
    <location>
        <begin position="358"/>
        <end position="378"/>
    </location>
</feature>
<dbReference type="GO" id="GO:0005886">
    <property type="term" value="C:plasma membrane"/>
    <property type="evidence" value="ECO:0007669"/>
    <property type="project" value="TreeGrafter"/>
</dbReference>
<feature type="transmembrane region" description="Helical" evidence="6">
    <location>
        <begin position="311"/>
        <end position="338"/>
    </location>
</feature>